<gene>
    <name evidence="1" type="ORF">A2V69_00320</name>
</gene>
<dbReference type="STRING" id="1801990.A2V69_00320"/>
<evidence type="ECO:0000313" key="1">
    <source>
        <dbReference type="EMBL" id="OGZ32215.1"/>
    </source>
</evidence>
<sequence>MLVCDRIVTRHKGKSELEITLENCKTTPVKVAELMTQYNTNLQKGKGPFQAGYVTVNRPFNDNRVFGCNHERSPYYNPAGIYFWGRIDRNNVVFELPRKNKTKEWLLDFCLNYAVTRNPI</sequence>
<accession>A0A1G2F2E2</accession>
<comment type="caution">
    <text evidence="1">The sequence shown here is derived from an EMBL/GenBank/DDBJ whole genome shotgun (WGS) entry which is preliminary data.</text>
</comment>
<protein>
    <submittedName>
        <fullName evidence="1">Uncharacterized protein</fullName>
    </submittedName>
</protein>
<name>A0A1G2F2E2_9BACT</name>
<dbReference type="AlphaFoldDB" id="A0A1G2F2E2"/>
<proteinExistence type="predicted"/>
<evidence type="ECO:0000313" key="2">
    <source>
        <dbReference type="Proteomes" id="UP000177810"/>
    </source>
</evidence>
<organism evidence="1 2">
    <name type="scientific">Candidatus Portnoybacteria bacterium RBG_13_40_8</name>
    <dbReference type="NCBI Taxonomy" id="1801990"/>
    <lineage>
        <taxon>Bacteria</taxon>
        <taxon>Candidatus Portnoyibacteriota</taxon>
    </lineage>
</organism>
<dbReference type="EMBL" id="MHMT01000023">
    <property type="protein sequence ID" value="OGZ32215.1"/>
    <property type="molecule type" value="Genomic_DNA"/>
</dbReference>
<reference evidence="1 2" key="1">
    <citation type="journal article" date="2016" name="Nat. Commun.">
        <title>Thousands of microbial genomes shed light on interconnected biogeochemical processes in an aquifer system.</title>
        <authorList>
            <person name="Anantharaman K."/>
            <person name="Brown C.T."/>
            <person name="Hug L.A."/>
            <person name="Sharon I."/>
            <person name="Castelle C.J."/>
            <person name="Probst A.J."/>
            <person name="Thomas B.C."/>
            <person name="Singh A."/>
            <person name="Wilkins M.J."/>
            <person name="Karaoz U."/>
            <person name="Brodie E.L."/>
            <person name="Williams K.H."/>
            <person name="Hubbard S.S."/>
            <person name="Banfield J.F."/>
        </authorList>
    </citation>
    <scope>NUCLEOTIDE SEQUENCE [LARGE SCALE GENOMIC DNA]</scope>
</reference>
<dbReference type="Proteomes" id="UP000177810">
    <property type="component" value="Unassembled WGS sequence"/>
</dbReference>